<name>A0A166RTK6_9AGAM</name>
<gene>
    <name evidence="1" type="ORF">FIBSPDRAFT_947463</name>
</gene>
<dbReference type="EMBL" id="KV417502">
    <property type="protein sequence ID" value="KZP28637.1"/>
    <property type="molecule type" value="Genomic_DNA"/>
</dbReference>
<evidence type="ECO:0000313" key="1">
    <source>
        <dbReference type="EMBL" id="KZP28637.1"/>
    </source>
</evidence>
<sequence>MVPLLKFSNTRKFVMKLGLSHETMHNTFLKRMPDAWRLLEELCISHHYEDVAVAEPGPKQAAHTSALLAVAAGAIAMMVLMATKERPGPSKSFDYLFSDDLTLAELVSYAMPLITSSQIADGFLG</sequence>
<organism evidence="1 2">
    <name type="scientific">Athelia psychrophila</name>
    <dbReference type="NCBI Taxonomy" id="1759441"/>
    <lineage>
        <taxon>Eukaryota</taxon>
        <taxon>Fungi</taxon>
        <taxon>Dikarya</taxon>
        <taxon>Basidiomycota</taxon>
        <taxon>Agaricomycotina</taxon>
        <taxon>Agaricomycetes</taxon>
        <taxon>Agaricomycetidae</taxon>
        <taxon>Atheliales</taxon>
        <taxon>Atheliaceae</taxon>
        <taxon>Athelia</taxon>
    </lineage>
</organism>
<dbReference type="AlphaFoldDB" id="A0A166RTK6"/>
<keyword evidence="2" id="KW-1185">Reference proteome</keyword>
<proteinExistence type="predicted"/>
<dbReference type="STRING" id="436010.A0A166RTK6"/>
<dbReference type="Proteomes" id="UP000076532">
    <property type="component" value="Unassembled WGS sequence"/>
</dbReference>
<dbReference type="OrthoDB" id="2126698at2759"/>
<accession>A0A166RTK6</accession>
<evidence type="ECO:0000313" key="2">
    <source>
        <dbReference type="Proteomes" id="UP000076532"/>
    </source>
</evidence>
<reference evidence="1 2" key="1">
    <citation type="journal article" date="2016" name="Mol. Biol. Evol.">
        <title>Comparative Genomics of Early-Diverging Mushroom-Forming Fungi Provides Insights into the Origins of Lignocellulose Decay Capabilities.</title>
        <authorList>
            <person name="Nagy L.G."/>
            <person name="Riley R."/>
            <person name="Tritt A."/>
            <person name="Adam C."/>
            <person name="Daum C."/>
            <person name="Floudas D."/>
            <person name="Sun H."/>
            <person name="Yadav J.S."/>
            <person name="Pangilinan J."/>
            <person name="Larsson K.H."/>
            <person name="Matsuura K."/>
            <person name="Barry K."/>
            <person name="Labutti K."/>
            <person name="Kuo R."/>
            <person name="Ohm R.A."/>
            <person name="Bhattacharya S.S."/>
            <person name="Shirouzu T."/>
            <person name="Yoshinaga Y."/>
            <person name="Martin F.M."/>
            <person name="Grigoriev I.V."/>
            <person name="Hibbett D.S."/>
        </authorList>
    </citation>
    <scope>NUCLEOTIDE SEQUENCE [LARGE SCALE GENOMIC DNA]</scope>
    <source>
        <strain evidence="1 2">CBS 109695</strain>
    </source>
</reference>
<protein>
    <submittedName>
        <fullName evidence="1">Uncharacterized protein</fullName>
    </submittedName>
</protein>